<keyword evidence="4" id="KW-0479">Metal-binding</keyword>
<dbReference type="PANTHER" id="PTHR16515">
    <property type="entry name" value="PR DOMAIN ZINC FINGER PROTEIN"/>
    <property type="match status" value="1"/>
</dbReference>
<keyword evidence="20" id="KW-1185">Reference proteome</keyword>
<evidence type="ECO:0000259" key="19">
    <source>
        <dbReference type="PROSITE" id="PS50157"/>
    </source>
</evidence>
<gene>
    <name evidence="21" type="primary">ZNF683</name>
</gene>
<dbReference type="KEGG" id="tsr:106547068"/>
<dbReference type="GO" id="GO:0008270">
    <property type="term" value="F:zinc ion binding"/>
    <property type="evidence" value="ECO:0007669"/>
    <property type="project" value="UniProtKB-KW"/>
</dbReference>
<reference evidence="21" key="1">
    <citation type="submission" date="2025-08" db="UniProtKB">
        <authorList>
            <consortium name="RefSeq"/>
        </authorList>
    </citation>
    <scope>IDENTIFICATION</scope>
    <source>
        <tissue evidence="21">Skeletal muscle</tissue>
    </source>
</reference>
<dbReference type="GO" id="GO:0003700">
    <property type="term" value="F:DNA-binding transcription factor activity"/>
    <property type="evidence" value="ECO:0007669"/>
    <property type="project" value="TreeGrafter"/>
</dbReference>
<dbReference type="GO" id="GO:0051239">
    <property type="term" value="P:regulation of multicellular organismal process"/>
    <property type="evidence" value="ECO:0007669"/>
    <property type="project" value="UniProtKB-ARBA"/>
</dbReference>
<evidence type="ECO:0000256" key="10">
    <source>
        <dbReference type="ARBA" id="ARBA00023125"/>
    </source>
</evidence>
<evidence type="ECO:0000313" key="20">
    <source>
        <dbReference type="Proteomes" id="UP000504617"/>
    </source>
</evidence>
<feature type="domain" description="C2H2-type" evidence="19">
    <location>
        <begin position="525"/>
        <end position="552"/>
    </location>
</feature>
<feature type="domain" description="C2H2-type" evidence="19">
    <location>
        <begin position="497"/>
        <end position="524"/>
    </location>
</feature>
<dbReference type="InterPro" id="IPR050331">
    <property type="entry name" value="Zinc_finger"/>
</dbReference>
<sequence>MMEQQPKLRFCSPYSSWTERRMKEAIRIPWREFAFQERSTYIAKDQFYGPYSIHPPAQVSLPINLDFKYDSSNKIKAVISKEYIPEGTHFGPLTGKIYTSENIPNHVDRKHFWRVFSEEGKFHHFVDVNDPFFSNWMCYVNPAPTYHTQNLMACQHNLEIFFYTIAPILAGMELLVCPTHSESRYLQYLHPRELTPEPECLSLKNLPTEPSFEVASHSPQITSKDNKKCTVITTKDKREDEEENVEQDVASRKITGHKNIKPATDVFHRVEKQPMELKSCCTESTFEFGEEMLGLPGERNMARENQCHRGFSPCNSVTSPQIEYNICNKYSSYSECHYMGKTPNASCHICSTTTAHYPKSMMVSQDLSFPSGLSVTNSRKVKLQSLPSQDILEKQPPYPRIYHNVYLPILTQVKYNAKKSPNLFSFYAGTFSLLGCNYENPTLLHDFRSQQLKAASPTMYQHEPVNLSTPKNCSSMSKEGNKSKSYPLNRKNGKIRYECNVCAKSFGQLSNLKVHLRVHSGEKPFQCQICKKRFTQLAHLQKHHLVHSGKKPHQCLVCYKHFNSISKLKTHLRQHFGEKPFGYWLCPFTQSLDEHSNLNQCPICIRGYIHPSS</sequence>
<keyword evidence="9" id="KW-0805">Transcription regulation</keyword>
<dbReference type="FunFam" id="3.30.160.60:FF:001272">
    <property type="entry name" value="Zinc finger protein 683"/>
    <property type="match status" value="1"/>
</dbReference>
<dbReference type="RefSeq" id="XP_013919578.1">
    <property type="nucleotide sequence ID" value="XM_014064103.1"/>
</dbReference>
<dbReference type="Gene3D" id="2.170.270.10">
    <property type="entry name" value="SET domain"/>
    <property type="match status" value="1"/>
</dbReference>
<keyword evidence="7" id="KW-0862">Zinc</keyword>
<evidence type="ECO:0000256" key="8">
    <source>
        <dbReference type="ARBA" id="ARBA00022859"/>
    </source>
</evidence>
<evidence type="ECO:0000313" key="21">
    <source>
        <dbReference type="RefSeq" id="XP_013919578.1"/>
    </source>
</evidence>
<evidence type="ECO:0000256" key="15">
    <source>
        <dbReference type="ARBA" id="ARBA00075301"/>
    </source>
</evidence>
<dbReference type="PROSITE" id="PS50157">
    <property type="entry name" value="ZINC_FINGER_C2H2_2"/>
    <property type="match status" value="3"/>
</dbReference>
<keyword evidence="3" id="KW-0399">Innate immunity</keyword>
<name>A0A6I9Y579_9SAUR</name>
<evidence type="ECO:0000256" key="18">
    <source>
        <dbReference type="SAM" id="MobiDB-lite"/>
    </source>
</evidence>
<dbReference type="GO" id="GO:0006357">
    <property type="term" value="P:regulation of transcription by RNA polymerase II"/>
    <property type="evidence" value="ECO:0007669"/>
    <property type="project" value="TreeGrafter"/>
</dbReference>
<feature type="compositionally biased region" description="Polar residues" evidence="18">
    <location>
        <begin position="468"/>
        <end position="486"/>
    </location>
</feature>
<evidence type="ECO:0000256" key="9">
    <source>
        <dbReference type="ARBA" id="ARBA00023015"/>
    </source>
</evidence>
<dbReference type="Gene3D" id="3.30.160.60">
    <property type="entry name" value="Classic Zinc Finger"/>
    <property type="match status" value="3"/>
</dbReference>
<keyword evidence="5" id="KW-0677">Repeat</keyword>
<dbReference type="Pfam" id="PF21549">
    <property type="entry name" value="PRDM2_PR"/>
    <property type="match status" value="1"/>
</dbReference>
<keyword evidence="11" id="KW-1064">Adaptive immunity</keyword>
<dbReference type="FunFam" id="3.30.160.60:FF:000132">
    <property type="entry name" value="PR domain zinc finger protein 1"/>
    <property type="match status" value="1"/>
</dbReference>
<dbReference type="SUPFAM" id="SSF57667">
    <property type="entry name" value="beta-beta-alpha zinc fingers"/>
    <property type="match status" value="2"/>
</dbReference>
<dbReference type="InterPro" id="IPR036236">
    <property type="entry name" value="Znf_C2H2_sf"/>
</dbReference>
<proteinExistence type="inferred from homology"/>
<evidence type="ECO:0000256" key="6">
    <source>
        <dbReference type="ARBA" id="ARBA00022771"/>
    </source>
</evidence>
<dbReference type="PROSITE" id="PS00028">
    <property type="entry name" value="ZINC_FINGER_C2H2_1"/>
    <property type="match status" value="3"/>
</dbReference>
<keyword evidence="10" id="KW-0238">DNA-binding</keyword>
<keyword evidence="12" id="KW-0804">Transcription</keyword>
<evidence type="ECO:0000256" key="4">
    <source>
        <dbReference type="ARBA" id="ARBA00022723"/>
    </source>
</evidence>
<evidence type="ECO:0000256" key="11">
    <source>
        <dbReference type="ARBA" id="ARBA00023130"/>
    </source>
</evidence>
<comment type="subcellular location">
    <subcellularLocation>
        <location evidence="1">Nucleus</location>
    </subcellularLocation>
</comment>
<feature type="region of interest" description="Disordered" evidence="18">
    <location>
        <begin position="468"/>
        <end position="487"/>
    </location>
</feature>
<evidence type="ECO:0000256" key="17">
    <source>
        <dbReference type="PROSITE-ProRule" id="PRU00042"/>
    </source>
</evidence>
<dbReference type="GO" id="GO:0002250">
    <property type="term" value="P:adaptive immune response"/>
    <property type="evidence" value="ECO:0007669"/>
    <property type="project" value="UniProtKB-KW"/>
</dbReference>
<accession>A0A6I9Y579</accession>
<organism evidence="20 21">
    <name type="scientific">Thamnophis sirtalis</name>
    <dbReference type="NCBI Taxonomy" id="35019"/>
    <lineage>
        <taxon>Eukaryota</taxon>
        <taxon>Metazoa</taxon>
        <taxon>Chordata</taxon>
        <taxon>Craniata</taxon>
        <taxon>Vertebrata</taxon>
        <taxon>Euteleostomi</taxon>
        <taxon>Lepidosauria</taxon>
        <taxon>Squamata</taxon>
        <taxon>Bifurcata</taxon>
        <taxon>Unidentata</taxon>
        <taxon>Episquamata</taxon>
        <taxon>Toxicofera</taxon>
        <taxon>Serpentes</taxon>
        <taxon>Colubroidea</taxon>
        <taxon>Colubridae</taxon>
        <taxon>Natricinae</taxon>
        <taxon>Thamnophis</taxon>
    </lineage>
</organism>
<dbReference type="CTD" id="257101"/>
<dbReference type="OrthoDB" id="9345291at2759"/>
<dbReference type="InterPro" id="IPR046341">
    <property type="entry name" value="SET_dom_sf"/>
</dbReference>
<dbReference type="PANTHER" id="PTHR16515:SF59">
    <property type="entry name" value="PR DOMAIN ZINC FINGER PROTEIN 1"/>
    <property type="match status" value="1"/>
</dbReference>
<feature type="domain" description="C2H2-type" evidence="19">
    <location>
        <begin position="553"/>
        <end position="580"/>
    </location>
</feature>
<dbReference type="GO" id="GO:0005737">
    <property type="term" value="C:cytoplasm"/>
    <property type="evidence" value="ECO:0007669"/>
    <property type="project" value="TreeGrafter"/>
</dbReference>
<evidence type="ECO:0000256" key="1">
    <source>
        <dbReference type="ARBA" id="ARBA00004123"/>
    </source>
</evidence>
<evidence type="ECO:0000256" key="12">
    <source>
        <dbReference type="ARBA" id="ARBA00023163"/>
    </source>
</evidence>
<evidence type="ECO:0000256" key="14">
    <source>
        <dbReference type="ARBA" id="ARBA00074461"/>
    </source>
</evidence>
<evidence type="ECO:0000256" key="7">
    <source>
        <dbReference type="ARBA" id="ARBA00022833"/>
    </source>
</evidence>
<evidence type="ECO:0000256" key="2">
    <source>
        <dbReference type="ARBA" id="ARBA00006991"/>
    </source>
</evidence>
<protein>
    <recommendedName>
        <fullName evidence="14">Tissue-resident T-cell transcription regulator protein ZNF683</fullName>
    </recommendedName>
    <alternativeName>
        <fullName evidence="15">Homolog of Blimp-1 in T-cell</fullName>
    </alternativeName>
    <alternativeName>
        <fullName evidence="16">Zinc finger protein 683</fullName>
    </alternativeName>
</protein>
<dbReference type="InterPro" id="IPR001214">
    <property type="entry name" value="SET_dom"/>
</dbReference>
<keyword evidence="6 17" id="KW-0863">Zinc-finger</keyword>
<dbReference type="Proteomes" id="UP000504617">
    <property type="component" value="Unplaced"/>
</dbReference>
<dbReference type="GO" id="GO:0045087">
    <property type="term" value="P:innate immune response"/>
    <property type="evidence" value="ECO:0007669"/>
    <property type="project" value="UniProtKB-KW"/>
</dbReference>
<evidence type="ECO:0000256" key="16">
    <source>
        <dbReference type="ARBA" id="ARBA00078155"/>
    </source>
</evidence>
<dbReference type="AlphaFoldDB" id="A0A6I9Y579"/>
<evidence type="ECO:0000256" key="3">
    <source>
        <dbReference type="ARBA" id="ARBA00022588"/>
    </source>
</evidence>
<dbReference type="InterPro" id="IPR013087">
    <property type="entry name" value="Znf_C2H2_type"/>
</dbReference>
<dbReference type="SMART" id="SM00355">
    <property type="entry name" value="ZnF_C2H2"/>
    <property type="match status" value="3"/>
</dbReference>
<dbReference type="GeneID" id="106547068"/>
<dbReference type="GO" id="GO:0045165">
    <property type="term" value="P:cell fate commitment"/>
    <property type="evidence" value="ECO:0007669"/>
    <property type="project" value="TreeGrafter"/>
</dbReference>
<comment type="similarity">
    <text evidence="2">Belongs to the krueppel C2H2-type zinc-finger protein family.</text>
</comment>
<keyword evidence="13" id="KW-0539">Nucleus</keyword>
<dbReference type="Pfam" id="PF00096">
    <property type="entry name" value="zf-C2H2"/>
    <property type="match status" value="2"/>
</dbReference>
<dbReference type="GO" id="GO:0002682">
    <property type="term" value="P:regulation of immune system process"/>
    <property type="evidence" value="ECO:0007669"/>
    <property type="project" value="UniProtKB-ARBA"/>
</dbReference>
<dbReference type="GO" id="GO:0000978">
    <property type="term" value="F:RNA polymerase II cis-regulatory region sequence-specific DNA binding"/>
    <property type="evidence" value="ECO:0007669"/>
    <property type="project" value="TreeGrafter"/>
</dbReference>
<dbReference type="GO" id="GO:0005634">
    <property type="term" value="C:nucleus"/>
    <property type="evidence" value="ECO:0007669"/>
    <property type="project" value="UniProtKB-SubCell"/>
</dbReference>
<evidence type="ECO:0000256" key="13">
    <source>
        <dbReference type="ARBA" id="ARBA00023242"/>
    </source>
</evidence>
<keyword evidence="8" id="KW-0391">Immunity</keyword>
<evidence type="ECO:0000256" key="5">
    <source>
        <dbReference type="ARBA" id="ARBA00022737"/>
    </source>
</evidence>